<feature type="transmembrane region" description="Helical" evidence="1">
    <location>
        <begin position="202"/>
        <end position="223"/>
    </location>
</feature>
<dbReference type="AlphaFoldDB" id="A0A931DTX0"/>
<dbReference type="Proteomes" id="UP000614047">
    <property type="component" value="Unassembled WGS sequence"/>
</dbReference>
<evidence type="ECO:0000256" key="1">
    <source>
        <dbReference type="SAM" id="Phobius"/>
    </source>
</evidence>
<keyword evidence="1" id="KW-1133">Transmembrane helix</keyword>
<dbReference type="RefSeq" id="WP_307829333.1">
    <property type="nucleotide sequence ID" value="NZ_BAABES010000003.1"/>
</dbReference>
<name>A0A931DTX0_9ACTN</name>
<proteinExistence type="predicted"/>
<keyword evidence="1" id="KW-0472">Membrane</keyword>
<dbReference type="EMBL" id="JADOUA010000001">
    <property type="protein sequence ID" value="MBG6093480.1"/>
    <property type="molecule type" value="Genomic_DNA"/>
</dbReference>
<sequence>MAEQNVAGQRDEPGTVPAFTVALAVVAAVTYATFMLEHRLSPDLDAVNGYVSELSAADQPYHSVYSGGDLITGLLVITVALTALLRLRRRRWSVAGWSFLALFGLAAIGDAVFPLDCAPSLETGCALRERAGQVSFSHSFHSVTSSLVIVFGVLALLSLSIAARRYGWWPALARWGWALAVVEVSFALSTLVAMVMGRWLGILQRVQISILCLALLTVAWALYEDRRRARRGTASTRPVREGARL</sequence>
<organism evidence="2 3">
    <name type="scientific">Actinomadura viridis</name>
    <dbReference type="NCBI Taxonomy" id="58110"/>
    <lineage>
        <taxon>Bacteria</taxon>
        <taxon>Bacillati</taxon>
        <taxon>Actinomycetota</taxon>
        <taxon>Actinomycetes</taxon>
        <taxon>Streptosporangiales</taxon>
        <taxon>Thermomonosporaceae</taxon>
        <taxon>Actinomadura</taxon>
    </lineage>
</organism>
<dbReference type="InterPro" id="IPR009339">
    <property type="entry name" value="DUF998"/>
</dbReference>
<feature type="transmembrane region" description="Helical" evidence="1">
    <location>
        <begin position="16"/>
        <end position="36"/>
    </location>
</feature>
<evidence type="ECO:0000313" key="3">
    <source>
        <dbReference type="Proteomes" id="UP000614047"/>
    </source>
</evidence>
<feature type="transmembrane region" description="Helical" evidence="1">
    <location>
        <begin position="175"/>
        <end position="196"/>
    </location>
</feature>
<evidence type="ECO:0000313" key="2">
    <source>
        <dbReference type="EMBL" id="MBG6093480.1"/>
    </source>
</evidence>
<accession>A0A931DTX0</accession>
<gene>
    <name evidence="2" type="ORF">IW256_007593</name>
</gene>
<reference evidence="2" key="1">
    <citation type="submission" date="2020-11" db="EMBL/GenBank/DDBJ databases">
        <title>Sequencing the genomes of 1000 actinobacteria strains.</title>
        <authorList>
            <person name="Klenk H.-P."/>
        </authorList>
    </citation>
    <scope>NUCLEOTIDE SEQUENCE</scope>
    <source>
        <strain evidence="2">DSM 43175</strain>
    </source>
</reference>
<keyword evidence="3" id="KW-1185">Reference proteome</keyword>
<feature type="transmembrane region" description="Helical" evidence="1">
    <location>
        <begin position="143"/>
        <end position="163"/>
    </location>
</feature>
<comment type="caution">
    <text evidence="2">The sequence shown here is derived from an EMBL/GenBank/DDBJ whole genome shotgun (WGS) entry which is preliminary data.</text>
</comment>
<dbReference type="Pfam" id="PF06197">
    <property type="entry name" value="DUF998"/>
    <property type="match status" value="1"/>
</dbReference>
<feature type="transmembrane region" description="Helical" evidence="1">
    <location>
        <begin position="70"/>
        <end position="87"/>
    </location>
</feature>
<protein>
    <submittedName>
        <fullName evidence="2">Membrane protein</fullName>
    </submittedName>
</protein>
<keyword evidence="1" id="KW-0812">Transmembrane</keyword>
<feature type="transmembrane region" description="Helical" evidence="1">
    <location>
        <begin position="94"/>
        <end position="113"/>
    </location>
</feature>